<protein>
    <submittedName>
        <fullName evidence="1">Uncharacterized protein</fullName>
    </submittedName>
</protein>
<sequence length="41" mass="4477">MHVDATVAWMPVTARARVDQPFDMTAAQAATGIAKYDVLTR</sequence>
<evidence type="ECO:0000313" key="1">
    <source>
        <dbReference type="EMBL" id="CRL45950.1"/>
    </source>
</evidence>
<evidence type="ECO:0000313" key="2">
    <source>
        <dbReference type="Proteomes" id="UP000245838"/>
    </source>
</evidence>
<name>A0A193QLZ9_SODGM</name>
<organism evidence="1 2">
    <name type="scientific">Sodalis glossinidius (strain morsitans)</name>
    <dbReference type="NCBI Taxonomy" id="343509"/>
    <lineage>
        <taxon>Bacteria</taxon>
        <taxon>Pseudomonadati</taxon>
        <taxon>Pseudomonadota</taxon>
        <taxon>Gammaproteobacteria</taxon>
        <taxon>Enterobacterales</taxon>
        <taxon>Bruguierivoracaceae</taxon>
        <taxon>Sodalis</taxon>
    </lineage>
</organism>
<proteinExistence type="predicted"/>
<gene>
    <name evidence="1" type="ORF">SGGMMB4_04133</name>
</gene>
<dbReference type="AlphaFoldDB" id="A0A193QLZ9"/>
<dbReference type="Proteomes" id="UP000245838">
    <property type="component" value="Chromosome sggmmb4_Chromosome"/>
</dbReference>
<accession>A0A193QLZ9</accession>
<dbReference type="EMBL" id="LN854557">
    <property type="protein sequence ID" value="CRL45950.1"/>
    <property type="molecule type" value="Genomic_DNA"/>
</dbReference>
<reference evidence="1 2" key="1">
    <citation type="submission" date="2015-05" db="EMBL/GenBank/DDBJ databases">
        <authorList>
            <person name="Goodhead I."/>
        </authorList>
    </citation>
    <scope>NUCLEOTIDE SEQUENCE [LARGE SCALE GENOMIC DNA]</scope>
    <source>
        <strain evidence="2">morsitans</strain>
    </source>
</reference>